<dbReference type="AlphaFoldDB" id="A0A165LJA1"/>
<feature type="domain" description="TACO1/YebC-like second and third" evidence="7">
    <location>
        <begin position="82"/>
        <end position="238"/>
    </location>
</feature>
<dbReference type="InterPro" id="IPR026564">
    <property type="entry name" value="Transcrip_reg_TACO1-like_dom3"/>
</dbReference>
<dbReference type="Pfam" id="PF20772">
    <property type="entry name" value="TACO1_YebC_N"/>
    <property type="match status" value="1"/>
</dbReference>
<keyword evidence="5 6" id="KW-0804">Transcription</keyword>
<dbReference type="HAMAP" id="MF_00693">
    <property type="entry name" value="Transcrip_reg_TACO1"/>
    <property type="match status" value="1"/>
</dbReference>
<keyword evidence="3 6" id="KW-0805">Transcription regulation</keyword>
<dbReference type="SUPFAM" id="SSF75625">
    <property type="entry name" value="YebC-like"/>
    <property type="match status" value="1"/>
</dbReference>
<accession>A0A165LJA1</accession>
<dbReference type="InterPro" id="IPR029072">
    <property type="entry name" value="YebC-like"/>
</dbReference>
<dbReference type="GO" id="GO:0005829">
    <property type="term" value="C:cytosol"/>
    <property type="evidence" value="ECO:0007669"/>
    <property type="project" value="TreeGrafter"/>
</dbReference>
<dbReference type="FunFam" id="1.10.10.200:FF:000002">
    <property type="entry name" value="Probable transcriptional regulatory protein CLM62_37755"/>
    <property type="match status" value="1"/>
</dbReference>
<dbReference type="RefSeq" id="WP_303681944.1">
    <property type="nucleotide sequence ID" value="NZ_LVWG01000032.1"/>
</dbReference>
<reference evidence="9 10" key="1">
    <citation type="submission" date="2016-03" db="EMBL/GenBank/DDBJ databases">
        <title>Speciation and ecological success in dimly lit waters: horizontal gene transfer in a green sulfur bacteria bloom unveiled by metagenomic assembly.</title>
        <authorList>
            <person name="Llorens-Mares T."/>
            <person name="Liu Z."/>
            <person name="Allen L.Z."/>
            <person name="Rusch D.B."/>
            <person name="Craig M.T."/>
            <person name="Dupont C.L."/>
            <person name="Bryant D.A."/>
            <person name="Casamayor E.O."/>
        </authorList>
    </citation>
    <scope>NUCLEOTIDE SEQUENCE [LARGE SCALE GENOMIC DNA]</scope>
    <source>
        <strain evidence="9">CIII</strain>
    </source>
</reference>
<comment type="subcellular location">
    <subcellularLocation>
        <location evidence="6">Cytoplasm</location>
    </subcellularLocation>
</comment>
<dbReference type="NCBIfam" id="NF009044">
    <property type="entry name" value="PRK12378.1"/>
    <property type="match status" value="1"/>
</dbReference>
<dbReference type="InterPro" id="IPR048300">
    <property type="entry name" value="TACO1_YebC-like_2nd/3rd_dom"/>
</dbReference>
<dbReference type="Gene3D" id="3.30.70.980">
    <property type="match status" value="2"/>
</dbReference>
<feature type="domain" description="TACO1/YebC-like N-terminal" evidence="8">
    <location>
        <begin position="5"/>
        <end position="76"/>
    </location>
</feature>
<evidence type="ECO:0000259" key="7">
    <source>
        <dbReference type="Pfam" id="PF01709"/>
    </source>
</evidence>
<dbReference type="Proteomes" id="UP000076481">
    <property type="component" value="Unassembled WGS sequence"/>
</dbReference>
<protein>
    <recommendedName>
        <fullName evidence="6">Probable transcriptional regulatory protein A3K90_07825</fullName>
    </recommendedName>
</protein>
<sequence>MSGHSKWATIKRKKAATDQKRGSLFTKLVKEITIAAKMGGGDPSGNPRLRLAIDTARSNSMPMDNIQRAVKKGTGELEGVTYDEITYEGYGPAGIALIIETATDNRNRTVADLRHIMSRNNGSLGESGSVSWMFQRKGSLEVPVSAASEEALMEALLEAGLEDLSNDGGDTYTVITDVRDLEAAKKALEDQGIPFENAKMDLIPENYIELEAEDARKVIKLIDALEENDDVQSVYSNMEISESAMNSLED</sequence>
<dbReference type="PANTHER" id="PTHR12532">
    <property type="entry name" value="TRANSLATIONAL ACTIVATOR OF CYTOCHROME C OXIDASE 1"/>
    <property type="match status" value="1"/>
</dbReference>
<dbReference type="PANTHER" id="PTHR12532:SF6">
    <property type="entry name" value="TRANSCRIPTIONAL REGULATORY PROTEIN YEBC-RELATED"/>
    <property type="match status" value="1"/>
</dbReference>
<dbReference type="NCBIfam" id="NF001030">
    <property type="entry name" value="PRK00110.1"/>
    <property type="match status" value="1"/>
</dbReference>
<dbReference type="EMBL" id="LVWG01000032">
    <property type="protein sequence ID" value="KZK74114.1"/>
    <property type="molecule type" value="Genomic_DNA"/>
</dbReference>
<keyword evidence="2 6" id="KW-0963">Cytoplasm</keyword>
<name>A0A165LJA1_PELLU</name>
<dbReference type="NCBIfam" id="TIGR01033">
    <property type="entry name" value="YebC/PmpR family DNA-binding transcriptional regulator"/>
    <property type="match status" value="1"/>
</dbReference>
<evidence type="ECO:0000256" key="4">
    <source>
        <dbReference type="ARBA" id="ARBA00023125"/>
    </source>
</evidence>
<keyword evidence="4 6" id="KW-0238">DNA-binding</keyword>
<dbReference type="Gene3D" id="1.10.10.200">
    <property type="match status" value="1"/>
</dbReference>
<evidence type="ECO:0000256" key="1">
    <source>
        <dbReference type="ARBA" id="ARBA00008724"/>
    </source>
</evidence>
<dbReference type="InterPro" id="IPR049083">
    <property type="entry name" value="TACO1_YebC_N"/>
</dbReference>
<dbReference type="GO" id="GO:0006355">
    <property type="term" value="P:regulation of DNA-templated transcription"/>
    <property type="evidence" value="ECO:0007669"/>
    <property type="project" value="UniProtKB-UniRule"/>
</dbReference>
<dbReference type="GO" id="GO:0003677">
    <property type="term" value="F:DNA binding"/>
    <property type="evidence" value="ECO:0007669"/>
    <property type="project" value="UniProtKB-UniRule"/>
</dbReference>
<evidence type="ECO:0000256" key="6">
    <source>
        <dbReference type="HAMAP-Rule" id="MF_00693"/>
    </source>
</evidence>
<comment type="caution">
    <text evidence="9">The sequence shown here is derived from an EMBL/GenBank/DDBJ whole genome shotgun (WGS) entry which is preliminary data.</text>
</comment>
<proteinExistence type="inferred from homology"/>
<evidence type="ECO:0000256" key="5">
    <source>
        <dbReference type="ARBA" id="ARBA00023163"/>
    </source>
</evidence>
<organism evidence="9 10">
    <name type="scientific">Pelodictyon luteolum</name>
    <dbReference type="NCBI Taxonomy" id="1100"/>
    <lineage>
        <taxon>Bacteria</taxon>
        <taxon>Pseudomonadati</taxon>
        <taxon>Chlorobiota</taxon>
        <taxon>Chlorobiia</taxon>
        <taxon>Chlorobiales</taxon>
        <taxon>Chlorobiaceae</taxon>
        <taxon>Chlorobium/Pelodictyon group</taxon>
        <taxon>Pelodictyon</taxon>
    </lineage>
</organism>
<dbReference type="Pfam" id="PF01709">
    <property type="entry name" value="Transcrip_reg"/>
    <property type="match status" value="1"/>
</dbReference>
<gene>
    <name evidence="9" type="ORF">A3K90_07825</name>
</gene>
<evidence type="ECO:0000259" key="8">
    <source>
        <dbReference type="Pfam" id="PF20772"/>
    </source>
</evidence>
<evidence type="ECO:0000313" key="10">
    <source>
        <dbReference type="Proteomes" id="UP000076481"/>
    </source>
</evidence>
<comment type="similarity">
    <text evidence="1 6">Belongs to the TACO1 family.</text>
</comment>
<dbReference type="InterPro" id="IPR017856">
    <property type="entry name" value="Integrase-like_N"/>
</dbReference>
<evidence type="ECO:0000313" key="9">
    <source>
        <dbReference type="EMBL" id="KZK74114.1"/>
    </source>
</evidence>
<dbReference type="InterPro" id="IPR002876">
    <property type="entry name" value="Transcrip_reg_TACO1-like"/>
</dbReference>
<evidence type="ECO:0000256" key="3">
    <source>
        <dbReference type="ARBA" id="ARBA00023015"/>
    </source>
</evidence>
<evidence type="ECO:0000256" key="2">
    <source>
        <dbReference type="ARBA" id="ARBA00022490"/>
    </source>
</evidence>